<dbReference type="AlphaFoldDB" id="A0A2P2P1U3"/>
<reference evidence="1" key="1">
    <citation type="submission" date="2018-02" db="EMBL/GenBank/DDBJ databases">
        <title>Rhizophora mucronata_Transcriptome.</title>
        <authorList>
            <person name="Meera S.P."/>
            <person name="Sreeshan A."/>
            <person name="Augustine A."/>
        </authorList>
    </citation>
    <scope>NUCLEOTIDE SEQUENCE</scope>
    <source>
        <tissue evidence="1">Leaf</tissue>
    </source>
</reference>
<accession>A0A2P2P1U3</accession>
<dbReference type="EMBL" id="GGEC01068155">
    <property type="protein sequence ID" value="MBX48639.1"/>
    <property type="molecule type" value="Transcribed_RNA"/>
</dbReference>
<proteinExistence type="predicted"/>
<sequence length="50" mass="5562">MACLANPMEYEVNAITGLSFSLQVIHLKGYLCFLFKGQPSLTIKCILNVQ</sequence>
<evidence type="ECO:0000313" key="1">
    <source>
        <dbReference type="EMBL" id="MBX48639.1"/>
    </source>
</evidence>
<organism evidence="1">
    <name type="scientific">Rhizophora mucronata</name>
    <name type="common">Asiatic mangrove</name>
    <dbReference type="NCBI Taxonomy" id="61149"/>
    <lineage>
        <taxon>Eukaryota</taxon>
        <taxon>Viridiplantae</taxon>
        <taxon>Streptophyta</taxon>
        <taxon>Embryophyta</taxon>
        <taxon>Tracheophyta</taxon>
        <taxon>Spermatophyta</taxon>
        <taxon>Magnoliopsida</taxon>
        <taxon>eudicotyledons</taxon>
        <taxon>Gunneridae</taxon>
        <taxon>Pentapetalae</taxon>
        <taxon>rosids</taxon>
        <taxon>fabids</taxon>
        <taxon>Malpighiales</taxon>
        <taxon>Rhizophoraceae</taxon>
        <taxon>Rhizophora</taxon>
    </lineage>
</organism>
<protein>
    <submittedName>
        <fullName evidence="1">Uncharacterized protein</fullName>
    </submittedName>
</protein>
<name>A0A2P2P1U3_RHIMU</name>